<feature type="domain" description="DJ-1/PfpI" evidence="1">
    <location>
        <begin position="17"/>
        <end position="166"/>
    </location>
</feature>
<accession>A0A1B4ZC95</accession>
<organism evidence="3">
    <name type="scientific">Streptomyces citricolor</name>
    <dbReference type="NCBI Taxonomy" id="212427"/>
    <lineage>
        <taxon>Bacteria</taxon>
        <taxon>Bacillati</taxon>
        <taxon>Actinomycetota</taxon>
        <taxon>Actinomycetes</taxon>
        <taxon>Kitasatosporales</taxon>
        <taxon>Streptomycetaceae</taxon>
        <taxon>Streptomyces</taxon>
    </lineage>
</organism>
<gene>
    <name evidence="3" type="primary">ari3</name>
    <name evidence="2" type="synonym">armC</name>
</gene>
<protein>
    <submittedName>
        <fullName evidence="3">Short-chain dehydrogenase</fullName>
    </submittedName>
</protein>
<dbReference type="InterPro" id="IPR029062">
    <property type="entry name" value="Class_I_gatase-like"/>
</dbReference>
<name>A0A1B4ZC95_9ACTN</name>
<proteinExistence type="predicted"/>
<dbReference type="PANTHER" id="PTHR43130">
    <property type="entry name" value="ARAC-FAMILY TRANSCRIPTIONAL REGULATOR"/>
    <property type="match status" value="1"/>
</dbReference>
<dbReference type="Pfam" id="PF01965">
    <property type="entry name" value="DJ-1_PfpI"/>
    <property type="match status" value="1"/>
</dbReference>
<dbReference type="EMBL" id="LC054541">
    <property type="protein sequence ID" value="BAV57058.1"/>
    <property type="molecule type" value="Genomic_DNA"/>
</dbReference>
<reference evidence="3" key="1">
    <citation type="journal article" date="2016" name="ChemBioChem">
        <title>Five-Membered Cyclitol Phosphate Formation by a myo-Inositol Phosphate Synthase Orthologue in the Biosynthesis of the Carbocyclic Nucleoside Antibiotic Aristeromycin.</title>
        <authorList>
            <person name="Kudo F."/>
            <person name="Tsunoda T."/>
            <person name="Takashima M."/>
            <person name="Eguchi T."/>
        </authorList>
    </citation>
    <scope>NUCLEOTIDE SEQUENCE</scope>
    <source>
        <strain evidence="3">NBRC 13005</strain>
    </source>
</reference>
<sequence length="220" mass="22907">MTGTPPEPDMRTDVIEVVLLAYPQVDELDLFGGYSVLAKAASLSGESSRGPRLDVRIVASEPQVTGSGGVRFAVDHGLDAAARAGVVVVPGGRGAQNASAEPELTDLLRAADARGAAIYAVCSGALLVAGAGLARQRRIAVHHTKGDLLRTYPVGEVAQGLVRDGRIRSVGGDPSTSVKSVDLAFQILADFAPDLVEPVSTRMETTPGRVLANDVREDRT</sequence>
<evidence type="ECO:0000259" key="1">
    <source>
        <dbReference type="Pfam" id="PF01965"/>
    </source>
</evidence>
<dbReference type="PANTHER" id="PTHR43130:SF3">
    <property type="entry name" value="HTH-TYPE TRANSCRIPTIONAL REGULATOR RV1931C"/>
    <property type="match status" value="1"/>
</dbReference>
<dbReference type="Gene3D" id="3.40.50.880">
    <property type="match status" value="1"/>
</dbReference>
<reference evidence="2" key="2">
    <citation type="submission" date="2016-12" db="EMBL/GenBank/DDBJ databases">
        <title>Gene cluster of aristeromycin and coformycin.</title>
        <authorList>
            <person name="Chen W."/>
            <person name="Xu G."/>
        </authorList>
    </citation>
    <scope>NUCLEOTIDE SEQUENCE</scope>
    <source>
        <strain evidence="2">JCM 5028</strain>
    </source>
</reference>
<dbReference type="InterPro" id="IPR002818">
    <property type="entry name" value="DJ-1/PfpI"/>
</dbReference>
<dbReference type="EMBL" id="KY313600">
    <property type="protein sequence ID" value="AUV64121.1"/>
    <property type="molecule type" value="Genomic_DNA"/>
</dbReference>
<dbReference type="SUPFAM" id="SSF52317">
    <property type="entry name" value="Class I glutamine amidotransferase-like"/>
    <property type="match status" value="1"/>
</dbReference>
<dbReference type="InterPro" id="IPR052158">
    <property type="entry name" value="INH-QAR"/>
</dbReference>
<dbReference type="SMR" id="A0A1B4ZC95"/>
<dbReference type="AlphaFoldDB" id="A0A1B4ZC95"/>
<evidence type="ECO:0000313" key="2">
    <source>
        <dbReference type="EMBL" id="AUV64121.1"/>
    </source>
</evidence>
<evidence type="ECO:0000313" key="3">
    <source>
        <dbReference type="EMBL" id="BAV57058.1"/>
    </source>
</evidence>